<comment type="similarity">
    <text evidence="2 11 12">Belongs to the RPAP2 family.</text>
</comment>
<dbReference type="InterPro" id="IPR007308">
    <property type="entry name" value="Rtr1/RPAP2_dom"/>
</dbReference>
<evidence type="ECO:0000256" key="4">
    <source>
        <dbReference type="ARBA" id="ARBA00022771"/>
    </source>
</evidence>
<keyword evidence="4 12" id="KW-0863">Zinc-finger</keyword>
<evidence type="ECO:0000256" key="5">
    <source>
        <dbReference type="ARBA" id="ARBA00022801"/>
    </source>
</evidence>
<evidence type="ECO:0000256" key="10">
    <source>
        <dbReference type="ARBA" id="ARBA00048336"/>
    </source>
</evidence>
<gene>
    <name evidence="14" type="ORF">APICC_04825</name>
</gene>
<dbReference type="PANTHER" id="PTHR14732:SF0">
    <property type="entry name" value="RNA POLYMERASE II SUBUNIT B1 CTD PHOSPHATASE RPAP2-RELATED"/>
    <property type="match status" value="1"/>
</dbReference>
<dbReference type="PANTHER" id="PTHR14732">
    <property type="entry name" value="RNA POLYMERASE II SUBUNIT B1 CTD PHOSPHATASE RPAP2-RELATED"/>
    <property type="match status" value="1"/>
</dbReference>
<evidence type="ECO:0000256" key="12">
    <source>
        <dbReference type="RuleBase" id="RU367080"/>
    </source>
</evidence>
<comment type="catalytic activity">
    <reaction evidence="9 12">
        <text>O-phospho-L-seryl-[protein] + H2O = L-seryl-[protein] + phosphate</text>
        <dbReference type="Rhea" id="RHEA:20629"/>
        <dbReference type="Rhea" id="RHEA-COMP:9863"/>
        <dbReference type="Rhea" id="RHEA-COMP:11604"/>
        <dbReference type="ChEBI" id="CHEBI:15377"/>
        <dbReference type="ChEBI" id="CHEBI:29999"/>
        <dbReference type="ChEBI" id="CHEBI:43474"/>
        <dbReference type="ChEBI" id="CHEBI:83421"/>
        <dbReference type="EC" id="3.1.3.16"/>
    </reaction>
</comment>
<protein>
    <recommendedName>
        <fullName evidence="12">RNA polymerase II subunit B1 CTD phosphatase RPAP2 homolog</fullName>
        <ecNumber evidence="12">3.1.3.16</ecNumber>
    </recommendedName>
</protein>
<evidence type="ECO:0000256" key="1">
    <source>
        <dbReference type="ARBA" id="ARBA00004123"/>
    </source>
</evidence>
<proteinExistence type="inferred from homology"/>
<sequence length="606" mass="71062">MEISIRNQTFEKKKIKKKMSKAEMQLAIIKKKKCDAKALTIVEQLLESKIDSQWLLSNLKYINKNHMEDVIEERAIIKLCGYVLCNNALKTITDQRYHISTKKNKVYDITRRKNFCSSHCYGASNYLLEQMLTSPLWLRDKEEIPEFQILLTKDKFIKNVVGDEIYVKDIKMISNPENTDKYIKNNKNCRKNMLPNKCSEFNVCNEYIKKSSQINENIQTINIIEKPNVFKEFSKNLDETSKDIKNISINSKDNSIKNFINDDIVKEIYNSKDNKIDTIIQDTENINNDVIFSNENKDYNIKNEEKDEVFETSATSEYNINIKTQDNINNDKDFMYVCKQKKFKQNSIKEEQSDKFYNLTIHIEHNVKEWITKDTIALLTGIEDIKNQLLENIIQHDRYLHLCKKLNKLQIEDEKNDCIDLTANILKPLPHLSILQEEGKKMELKVRAFYKGSMIIENHKNSTEVIEQDNDFIPVLPLTDAHAPKKLRRRIFLDKLNKILPDLFNALTKNKLSQYVYNSEKSTLIKVLINTFSLSASNVIFKTTEWTLVGLIIVKMQVLLSMIDPELKCLLSTKQALMYISMILMSYKLDSNYLERLIMELINNRD</sequence>
<dbReference type="Pfam" id="PF04181">
    <property type="entry name" value="RPAP2_Rtr1"/>
    <property type="match status" value="1"/>
</dbReference>
<evidence type="ECO:0000259" key="13">
    <source>
        <dbReference type="PROSITE" id="PS51479"/>
    </source>
</evidence>
<dbReference type="AlphaFoldDB" id="A0A2A3EL20"/>
<evidence type="ECO:0000256" key="3">
    <source>
        <dbReference type="ARBA" id="ARBA00022723"/>
    </source>
</evidence>
<dbReference type="GO" id="GO:0008270">
    <property type="term" value="F:zinc ion binding"/>
    <property type="evidence" value="ECO:0007669"/>
    <property type="project" value="UniProtKB-KW"/>
</dbReference>
<comment type="subcellular location">
    <subcellularLocation>
        <location evidence="1 12">Nucleus</location>
    </subcellularLocation>
</comment>
<comment type="catalytic activity">
    <reaction evidence="10 12">
        <text>O-phospho-L-threonyl-[protein] + H2O = L-threonyl-[protein] + phosphate</text>
        <dbReference type="Rhea" id="RHEA:47004"/>
        <dbReference type="Rhea" id="RHEA-COMP:11060"/>
        <dbReference type="Rhea" id="RHEA-COMP:11605"/>
        <dbReference type="ChEBI" id="CHEBI:15377"/>
        <dbReference type="ChEBI" id="CHEBI:30013"/>
        <dbReference type="ChEBI" id="CHEBI:43474"/>
        <dbReference type="ChEBI" id="CHEBI:61977"/>
        <dbReference type="EC" id="3.1.3.16"/>
    </reaction>
</comment>
<dbReference type="Gene3D" id="1.25.40.820">
    <property type="match status" value="1"/>
</dbReference>
<accession>A0A2A3EL20</accession>
<evidence type="ECO:0000256" key="9">
    <source>
        <dbReference type="ARBA" id="ARBA00047761"/>
    </source>
</evidence>
<dbReference type="GO" id="GO:0043175">
    <property type="term" value="F:RNA polymerase core enzyme binding"/>
    <property type="evidence" value="ECO:0007669"/>
    <property type="project" value="UniProtKB-UniRule"/>
</dbReference>
<dbReference type="InterPro" id="IPR039693">
    <property type="entry name" value="Rtr1/RPAP2"/>
</dbReference>
<evidence type="ECO:0000256" key="2">
    <source>
        <dbReference type="ARBA" id="ARBA00005676"/>
    </source>
</evidence>
<evidence type="ECO:0000256" key="6">
    <source>
        <dbReference type="ARBA" id="ARBA00022833"/>
    </source>
</evidence>
<dbReference type="OrthoDB" id="2590500at2759"/>
<keyword evidence="6 12" id="KW-0862">Zinc</keyword>
<keyword evidence="5 12" id="KW-0378">Hydrolase</keyword>
<dbReference type="GO" id="GO:0008420">
    <property type="term" value="F:RNA polymerase II CTD heptapeptide repeat phosphatase activity"/>
    <property type="evidence" value="ECO:0007669"/>
    <property type="project" value="UniProtKB-UniRule"/>
</dbReference>
<dbReference type="EC" id="3.1.3.16" evidence="12"/>
<dbReference type="PROSITE" id="PS51479">
    <property type="entry name" value="ZF_RTR1"/>
    <property type="match status" value="1"/>
</dbReference>
<dbReference type="EMBL" id="KZ288223">
    <property type="protein sequence ID" value="PBC31962.1"/>
    <property type="molecule type" value="Genomic_DNA"/>
</dbReference>
<dbReference type="InterPro" id="IPR038534">
    <property type="entry name" value="Rtr1/RPAP2_sf"/>
</dbReference>
<keyword evidence="15" id="KW-1185">Reference proteome</keyword>
<keyword evidence="7 12" id="KW-0904">Protein phosphatase</keyword>
<dbReference type="GO" id="GO:0005737">
    <property type="term" value="C:cytoplasm"/>
    <property type="evidence" value="ECO:0007669"/>
    <property type="project" value="TreeGrafter"/>
</dbReference>
<keyword evidence="8 12" id="KW-0539">Nucleus</keyword>
<feature type="domain" description="RTR1-type" evidence="13">
    <location>
        <begin position="57"/>
        <end position="140"/>
    </location>
</feature>
<name>A0A2A3EL20_APICC</name>
<evidence type="ECO:0000256" key="8">
    <source>
        <dbReference type="ARBA" id="ARBA00023242"/>
    </source>
</evidence>
<dbReference type="STRING" id="94128.A0A2A3EL20"/>
<evidence type="ECO:0000256" key="11">
    <source>
        <dbReference type="PROSITE-ProRule" id="PRU00812"/>
    </source>
</evidence>
<dbReference type="Proteomes" id="UP000242457">
    <property type="component" value="Unassembled WGS sequence"/>
</dbReference>
<evidence type="ECO:0000256" key="7">
    <source>
        <dbReference type="ARBA" id="ARBA00022912"/>
    </source>
</evidence>
<keyword evidence="3 12" id="KW-0479">Metal-binding</keyword>
<evidence type="ECO:0000313" key="14">
    <source>
        <dbReference type="EMBL" id="PBC31962.1"/>
    </source>
</evidence>
<evidence type="ECO:0000313" key="15">
    <source>
        <dbReference type="Proteomes" id="UP000242457"/>
    </source>
</evidence>
<reference evidence="14 15" key="1">
    <citation type="submission" date="2014-07" db="EMBL/GenBank/DDBJ databases">
        <title>Genomic and transcriptomic analysis on Apis cerana provide comprehensive insights into honey bee biology.</title>
        <authorList>
            <person name="Diao Q."/>
            <person name="Sun L."/>
            <person name="Zheng H."/>
            <person name="Zheng H."/>
            <person name="Xu S."/>
            <person name="Wang S."/>
            <person name="Zeng Z."/>
            <person name="Hu F."/>
            <person name="Su S."/>
            <person name="Wu J."/>
        </authorList>
    </citation>
    <scope>NUCLEOTIDE SEQUENCE [LARGE SCALE GENOMIC DNA]</scope>
    <source>
        <tissue evidence="14">Pupae without intestine</tissue>
    </source>
</reference>
<comment type="function">
    <text evidence="12">Putative RNA polymerase II subunit B1 C-terminal domain (CTD) phosphatase involved in RNA polymerase II transcription regulation.</text>
</comment>
<dbReference type="GO" id="GO:0005634">
    <property type="term" value="C:nucleus"/>
    <property type="evidence" value="ECO:0007669"/>
    <property type="project" value="UniProtKB-SubCell"/>
</dbReference>
<organism evidence="14 15">
    <name type="scientific">Apis cerana cerana</name>
    <name type="common">Oriental honeybee</name>
    <dbReference type="NCBI Taxonomy" id="94128"/>
    <lineage>
        <taxon>Eukaryota</taxon>
        <taxon>Metazoa</taxon>
        <taxon>Ecdysozoa</taxon>
        <taxon>Arthropoda</taxon>
        <taxon>Hexapoda</taxon>
        <taxon>Insecta</taxon>
        <taxon>Pterygota</taxon>
        <taxon>Neoptera</taxon>
        <taxon>Endopterygota</taxon>
        <taxon>Hymenoptera</taxon>
        <taxon>Apocrita</taxon>
        <taxon>Aculeata</taxon>
        <taxon>Apoidea</taxon>
        <taxon>Anthophila</taxon>
        <taxon>Apidae</taxon>
        <taxon>Apis</taxon>
    </lineage>
</organism>